<accession>A0A9P1H3X9</accession>
<evidence type="ECO:0000256" key="2">
    <source>
        <dbReference type="SAM" id="MobiDB-lite"/>
    </source>
</evidence>
<dbReference type="Proteomes" id="UP000838763">
    <property type="component" value="Unassembled WGS sequence"/>
</dbReference>
<feature type="repeat" description="ANK" evidence="1">
    <location>
        <begin position="594"/>
        <end position="626"/>
    </location>
</feature>
<dbReference type="Pfam" id="PF00023">
    <property type="entry name" value="Ank"/>
    <property type="match status" value="1"/>
</dbReference>
<evidence type="ECO:0000313" key="4">
    <source>
        <dbReference type="Proteomes" id="UP000838763"/>
    </source>
</evidence>
<keyword evidence="1" id="KW-0040">ANK repeat</keyword>
<feature type="repeat" description="ANK" evidence="1">
    <location>
        <begin position="497"/>
        <end position="529"/>
    </location>
</feature>
<feature type="repeat" description="ANK" evidence="1">
    <location>
        <begin position="430"/>
        <end position="462"/>
    </location>
</feature>
<reference evidence="3" key="1">
    <citation type="submission" date="2022-11" db="EMBL/GenBank/DDBJ databases">
        <authorList>
            <person name="Scott C."/>
            <person name="Bruce N."/>
        </authorList>
    </citation>
    <scope>NUCLEOTIDE SEQUENCE</scope>
</reference>
<dbReference type="Gene3D" id="1.25.40.20">
    <property type="entry name" value="Ankyrin repeat-containing domain"/>
    <property type="match status" value="3"/>
</dbReference>
<dbReference type="OrthoDB" id="194358at2759"/>
<organism evidence="3 4">
    <name type="scientific">Parascedosporium putredinis</name>
    <dbReference type="NCBI Taxonomy" id="1442378"/>
    <lineage>
        <taxon>Eukaryota</taxon>
        <taxon>Fungi</taxon>
        <taxon>Dikarya</taxon>
        <taxon>Ascomycota</taxon>
        <taxon>Pezizomycotina</taxon>
        <taxon>Sordariomycetes</taxon>
        <taxon>Hypocreomycetidae</taxon>
        <taxon>Microascales</taxon>
        <taxon>Microascaceae</taxon>
        <taxon>Parascedosporium</taxon>
    </lineage>
</organism>
<protein>
    <recommendedName>
        <fullName evidence="5">Ankyrin</fullName>
    </recommendedName>
</protein>
<evidence type="ECO:0008006" key="5">
    <source>
        <dbReference type="Google" id="ProtNLM"/>
    </source>
</evidence>
<dbReference type="EMBL" id="CALLCH030000012">
    <property type="protein sequence ID" value="CAI4215551.1"/>
    <property type="molecule type" value="Genomic_DNA"/>
</dbReference>
<evidence type="ECO:0000256" key="1">
    <source>
        <dbReference type="PROSITE-ProRule" id="PRU00023"/>
    </source>
</evidence>
<feature type="repeat" description="ANK" evidence="1">
    <location>
        <begin position="396"/>
        <end position="428"/>
    </location>
</feature>
<dbReference type="PROSITE" id="PS50297">
    <property type="entry name" value="ANK_REP_REGION"/>
    <property type="match status" value="5"/>
</dbReference>
<dbReference type="AlphaFoldDB" id="A0A9P1H3X9"/>
<dbReference type="InterPro" id="IPR036770">
    <property type="entry name" value="Ankyrin_rpt-contain_sf"/>
</dbReference>
<feature type="region of interest" description="Disordered" evidence="2">
    <location>
        <begin position="266"/>
        <end position="312"/>
    </location>
</feature>
<comment type="caution">
    <text evidence="3">The sequence shown here is derived from an EMBL/GenBank/DDBJ whole genome shotgun (WGS) entry which is preliminary data.</text>
</comment>
<dbReference type="InterPro" id="IPR051616">
    <property type="entry name" value="Cul2-RING_E3_ligase_SR"/>
</dbReference>
<dbReference type="InterPro" id="IPR002110">
    <property type="entry name" value="Ankyrin_rpt"/>
</dbReference>
<dbReference type="PANTHER" id="PTHR46224:SF64">
    <property type="entry name" value="IQ MOTIF AND ANKYRIN REPEAT DOMAIN-CONTAINING PROTEIN 1"/>
    <property type="match status" value="1"/>
</dbReference>
<gene>
    <name evidence="3" type="ORF">PPNO1_LOCUS5262</name>
</gene>
<feature type="compositionally biased region" description="Polar residues" evidence="2">
    <location>
        <begin position="99"/>
        <end position="110"/>
    </location>
</feature>
<feature type="repeat" description="ANK" evidence="1">
    <location>
        <begin position="686"/>
        <end position="718"/>
    </location>
</feature>
<name>A0A9P1H3X9_9PEZI</name>
<dbReference type="SUPFAM" id="SSF48403">
    <property type="entry name" value="Ankyrin repeat"/>
    <property type="match status" value="3"/>
</dbReference>
<proteinExistence type="predicted"/>
<feature type="compositionally biased region" description="Basic and acidic residues" evidence="2">
    <location>
        <begin position="89"/>
        <end position="98"/>
    </location>
</feature>
<dbReference type="Pfam" id="PF12796">
    <property type="entry name" value="Ank_2"/>
    <property type="match status" value="2"/>
</dbReference>
<dbReference type="SMART" id="SM00248">
    <property type="entry name" value="ANK"/>
    <property type="match status" value="10"/>
</dbReference>
<dbReference type="PANTHER" id="PTHR46224">
    <property type="entry name" value="ANKYRIN REPEAT FAMILY PROTEIN"/>
    <property type="match status" value="1"/>
</dbReference>
<evidence type="ECO:0000313" key="3">
    <source>
        <dbReference type="EMBL" id="CAI4215551.1"/>
    </source>
</evidence>
<sequence>MAASLIVECDGLPSPSSVGDWTRRPEAADVTLQNLCSRATLLGNNISVRLVELLTNARNRPAGLSKLAHLFLEICRILWSIETGLSEYSKRKDGRTDTRPASQRSASPTGPTRELPEDTKDVLETRLRHTIHDFEILDNMLQKNIEVEQKGTVARLQSQWRKIFADRDVERMRTMLVRSRDSLRASVIVLQWSLGKTSGEPTPGFGYTGLVATLDNIKKRPTIGRRTRTAELERLMNHANRESDSSAMQGFEDPRPPLRQMAKLRIEPARPTPDIRSVSDSVSTAPSSQTVTATGAQQQSGSQTTPRSSIHPRWTRISDHSAGEDAPASTLNEAGPWIEEMENFDLATMDADTVLRIKADPDPEMHLVREAVLHHDTESLLLLLLFGADPNRPDTDGVTPIYSAIRVAYPEGAKILLKYGADPNLAAGRFNETPLDLAISQRNASLVQLLLIYGADPNLLSSKGSLPLVKAINESAPRRIAELLLAYDANPDVKNDEGKTALCQAVLADRPDIVTSLLDHGADPNLPGPEHVLWMAVYKPVCLCNLLARGADFLYAPGVMELATSINSSESVRILLQAGVDPNPWSGSQCKGTRGYTPLTTAIRSDLPDAVSLLLSHNADVSQRGNNEWPICLSVQHPHILKLLIPHIKDIHAYPSVMEQAIIANELESVATLLDAGFYIEEKNSGVFSPLTTAIREHREDIVRYLLDRGADPNAFGEHLPLVKALRRTDGSNTGTAVENGDVEMLRLVASQGVDLSVVGEGGRTALGIAKGMGWEEGAQILEENALPSTRTIVVS</sequence>
<feature type="region of interest" description="Disordered" evidence="2">
    <location>
        <begin position="89"/>
        <end position="118"/>
    </location>
</feature>
<keyword evidence="4" id="KW-1185">Reference proteome</keyword>
<dbReference type="PROSITE" id="PS50088">
    <property type="entry name" value="ANK_REPEAT"/>
    <property type="match status" value="5"/>
</dbReference>
<feature type="compositionally biased region" description="Low complexity" evidence="2">
    <location>
        <begin position="278"/>
        <end position="305"/>
    </location>
</feature>